<dbReference type="PANTHER" id="PTHR13914">
    <property type="entry name" value="PROLINE OXIDASE"/>
    <property type="match status" value="1"/>
</dbReference>
<dbReference type="GO" id="GO:0010133">
    <property type="term" value="P:L-proline catabolic process to L-glutamate"/>
    <property type="evidence" value="ECO:0007669"/>
    <property type="project" value="TreeGrafter"/>
</dbReference>
<dbReference type="InterPro" id="IPR015659">
    <property type="entry name" value="Proline_oxidase"/>
</dbReference>
<name>A0A1F4TPT9_UNCSA</name>
<proteinExistence type="predicted"/>
<protein>
    <recommendedName>
        <fullName evidence="2">Proline dehydrogenase domain-containing protein</fullName>
    </recommendedName>
</protein>
<dbReference type="InterPro" id="IPR002872">
    <property type="entry name" value="Proline_DH_dom"/>
</dbReference>
<comment type="caution">
    <text evidence="3">The sequence shown here is derived from an EMBL/GenBank/DDBJ whole genome shotgun (WGS) entry which is preliminary data.</text>
</comment>
<dbReference type="Gene3D" id="3.20.20.220">
    <property type="match status" value="1"/>
</dbReference>
<accession>A0A1F4TPT9</accession>
<dbReference type="GO" id="GO:0071949">
    <property type="term" value="F:FAD binding"/>
    <property type="evidence" value="ECO:0007669"/>
    <property type="project" value="TreeGrafter"/>
</dbReference>
<feature type="domain" description="Proline dehydrogenase" evidence="2">
    <location>
        <begin position="245"/>
        <end position="527"/>
    </location>
</feature>
<organism evidence="3 4">
    <name type="scientific">candidate division WOR-1 bacterium RIFOXYC2_FULL_41_25</name>
    <dbReference type="NCBI Taxonomy" id="1802586"/>
    <lineage>
        <taxon>Bacteria</taxon>
        <taxon>Bacillati</taxon>
        <taxon>Saganbacteria</taxon>
    </lineage>
</organism>
<dbReference type="Pfam" id="PF01619">
    <property type="entry name" value="Pro_dh"/>
    <property type="match status" value="1"/>
</dbReference>
<evidence type="ECO:0000256" key="1">
    <source>
        <dbReference type="ARBA" id="ARBA00023002"/>
    </source>
</evidence>
<evidence type="ECO:0000259" key="2">
    <source>
        <dbReference type="Pfam" id="PF01619"/>
    </source>
</evidence>
<dbReference type="EMBL" id="MEUI01000013">
    <property type="protein sequence ID" value="OGC34698.1"/>
    <property type="molecule type" value="Genomic_DNA"/>
</dbReference>
<dbReference type="GO" id="GO:0004657">
    <property type="term" value="F:proline dehydrogenase activity"/>
    <property type="evidence" value="ECO:0007669"/>
    <property type="project" value="InterPro"/>
</dbReference>
<dbReference type="AlphaFoldDB" id="A0A1F4TPT9"/>
<keyword evidence="1" id="KW-0560">Oxidoreductase</keyword>
<dbReference type="InterPro" id="IPR029041">
    <property type="entry name" value="FAD-linked_oxidoreductase-like"/>
</dbReference>
<gene>
    <name evidence="3" type="ORF">A2462_03140</name>
</gene>
<dbReference type="PANTHER" id="PTHR13914:SF0">
    <property type="entry name" value="PROLINE DEHYDROGENASE 1, MITOCHONDRIAL"/>
    <property type="match status" value="1"/>
</dbReference>
<evidence type="ECO:0000313" key="4">
    <source>
        <dbReference type="Proteomes" id="UP000177309"/>
    </source>
</evidence>
<evidence type="ECO:0000313" key="3">
    <source>
        <dbReference type="EMBL" id="OGC34698.1"/>
    </source>
</evidence>
<sequence>MTTVGSTFLPRVKAVARNPKDWMHGLGSFSRKTARELGRSGSTTLRLWENGTTVPIRVRGALGSRTFQEVTIRANEGTTPTAKEVRAAIRHLTIHQVEAGESIETDNIKVQVKQATPLDSAYEAKTDAIMANIPKPKRLSFNFWRGKLAKIVMADEKLIPKFEAVTRKLLDLDKTDLSTRQKAQQLSTELKEQFPADQRKTLPKLLRLGFFIADILPTVFYHSFKILMKQAAKLFIGGENIAEANKTIERLAKDEAGYVLDFVAEEATTAEEAEINIQRYLASMDTLAASPERVISVKLTGLVPGFTPEDGQQFDASKIPAAQAALLKLVTKAKQKDAVIIIDMERYSVKDATLDILEQFHAQTNYQYVANLGVVIQTYLKDSLADTELLNAFADRCSEKTGGEQKLAVRFVKGAYQVKDKEHVLPNHEAVNQRYVECVNLALDHKEGMRIIVASHNPRTISECQAKAEAKGAKLEYEMLLGMPASPVLLSLAKQGNTVRFYLPVGSFEESIGYFMRRMVENANSSSCQKTFTLYYDSVISLAEYKARAYEPVSIPTQAITETA</sequence>
<reference evidence="3 4" key="1">
    <citation type="journal article" date="2016" name="Nat. Commun.">
        <title>Thousands of microbial genomes shed light on interconnected biogeochemical processes in an aquifer system.</title>
        <authorList>
            <person name="Anantharaman K."/>
            <person name="Brown C.T."/>
            <person name="Hug L.A."/>
            <person name="Sharon I."/>
            <person name="Castelle C.J."/>
            <person name="Probst A.J."/>
            <person name="Thomas B.C."/>
            <person name="Singh A."/>
            <person name="Wilkins M.J."/>
            <person name="Karaoz U."/>
            <person name="Brodie E.L."/>
            <person name="Williams K.H."/>
            <person name="Hubbard S.S."/>
            <person name="Banfield J.F."/>
        </authorList>
    </citation>
    <scope>NUCLEOTIDE SEQUENCE [LARGE SCALE GENOMIC DNA]</scope>
</reference>
<dbReference type="SUPFAM" id="SSF51730">
    <property type="entry name" value="FAD-linked oxidoreductase"/>
    <property type="match status" value="1"/>
</dbReference>
<dbReference type="Proteomes" id="UP000177309">
    <property type="component" value="Unassembled WGS sequence"/>
</dbReference>